<keyword evidence="3 7" id="KW-0808">Transferase</keyword>
<dbReference type="GO" id="GO:0071897">
    <property type="term" value="P:DNA biosynthetic process"/>
    <property type="evidence" value="ECO:0007669"/>
    <property type="project" value="UniProtKB-KW"/>
</dbReference>
<reference evidence="11 12" key="1">
    <citation type="journal article" date="2015" name="J. Virol.">
        <title>The Genome of a Tortoise Herpesvirus (Testudinid Herpesvirus 3) Has a Novel Structure and Contains a Large Region That Is Not Required for Replication In Vitro or Virulence In Vivo.</title>
        <authorList>
            <person name="Gandar F."/>
            <person name="Wilkie G.S."/>
            <person name="Gatherer D."/>
            <person name="Kerr K."/>
            <person name="Marlier D."/>
            <person name="Diez M."/>
            <person name="Marschang R.E."/>
            <person name="Mast J."/>
            <person name="Dewals B.G."/>
            <person name="Davison A.J."/>
            <person name="Vanderplasschen A.F."/>
        </authorList>
    </citation>
    <scope>NUCLEOTIDE SEQUENCE [LARGE SCALE GENOMIC DNA]</scope>
    <source>
        <strain evidence="7 11">1976</strain>
        <strain evidence="8 12">4295/7R</strain>
    </source>
</reference>
<dbReference type="Proteomes" id="UP000100290">
    <property type="component" value="Segment"/>
</dbReference>
<proteinExistence type="inferred from homology"/>
<keyword evidence="2" id="KW-0237">DNA synthesis</keyword>
<dbReference type="Gene3D" id="3.40.50.300">
    <property type="entry name" value="P-loop containing nucleotide triphosphate hydrolases"/>
    <property type="match status" value="1"/>
</dbReference>
<accession>A0A0K1R1A9</accession>
<evidence type="ECO:0000256" key="3">
    <source>
        <dbReference type="ARBA" id="ARBA00022679"/>
    </source>
</evidence>
<evidence type="ECO:0000313" key="8">
    <source>
        <dbReference type="EMBL" id="AIU39382.1"/>
    </source>
</evidence>
<dbReference type="GO" id="GO:0006230">
    <property type="term" value="P:TMP biosynthetic process"/>
    <property type="evidence" value="ECO:0007669"/>
    <property type="project" value="InterPro"/>
</dbReference>
<keyword evidence="5 9" id="KW-0418">Kinase</keyword>
<protein>
    <submittedName>
        <fullName evidence="7 9">Thymidine kinase</fullName>
        <ecNumber evidence="7">2.7.1.21</ecNumber>
    </submittedName>
</protein>
<keyword evidence="6" id="KW-0067">ATP-binding</keyword>
<keyword evidence="4" id="KW-0547">Nucleotide-binding</keyword>
<dbReference type="GO" id="GO:0005524">
    <property type="term" value="F:ATP binding"/>
    <property type="evidence" value="ECO:0007669"/>
    <property type="project" value="UniProtKB-KW"/>
</dbReference>
<evidence type="ECO:0000313" key="10">
    <source>
        <dbReference type="Proteomes" id="UP000100290"/>
    </source>
</evidence>
<dbReference type="OrthoDB" id="9128at10239"/>
<name>A0A0K1R1A9_9ALPH</name>
<dbReference type="HAMAP" id="MF_04029">
    <property type="entry name" value="HSV_KITH"/>
    <property type="match status" value="1"/>
</dbReference>
<evidence type="ECO:0000256" key="5">
    <source>
        <dbReference type="ARBA" id="ARBA00022777"/>
    </source>
</evidence>
<reference evidence="9 10" key="2">
    <citation type="journal article" date="2015" name="PLoS ONE">
        <title>A Genomic Approach to Unravel Host-Pathogen Interaction in Chelonians: The Example of Testudinid Herpesvirus 3.</title>
        <authorList>
            <person name="Origgi F.C."/>
            <person name="Tecilla M."/>
            <person name="Pilo P."/>
            <person name="Aloisio F."/>
            <person name="Otten P."/>
            <person name="Aguilar-Bultet L."/>
            <person name="Sattler U."/>
            <person name="Roccabianca P."/>
            <person name="Romero C.H."/>
            <person name="Bloom D.C."/>
            <person name="Jacobson E.R."/>
        </authorList>
    </citation>
    <scope>NUCLEOTIDE SEQUENCE [LARGE SCALE GENOMIC DNA]</scope>
    <source>
        <strain evidence="9">US1976/98</strain>
    </source>
</reference>
<dbReference type="Proteomes" id="UP000240599">
    <property type="component" value="Segment"/>
</dbReference>
<evidence type="ECO:0000256" key="6">
    <source>
        <dbReference type="ARBA" id="ARBA00022840"/>
    </source>
</evidence>
<dbReference type="InterPro" id="IPR027417">
    <property type="entry name" value="P-loop_NTPase"/>
</dbReference>
<dbReference type="GO" id="GO:0004797">
    <property type="term" value="F:thymidine kinase activity"/>
    <property type="evidence" value="ECO:0007669"/>
    <property type="project" value="UniProtKB-EC"/>
</dbReference>
<dbReference type="EMBL" id="KM924292">
    <property type="protein sequence ID" value="AIU39272.1"/>
    <property type="molecule type" value="Genomic_DNA"/>
</dbReference>
<keyword evidence="1" id="KW-0244">Early protein</keyword>
<dbReference type="SUPFAM" id="SSF52540">
    <property type="entry name" value="P-loop containing nucleoside triphosphate hydrolases"/>
    <property type="match status" value="1"/>
</dbReference>
<evidence type="ECO:0000256" key="1">
    <source>
        <dbReference type="ARBA" id="ARBA00022518"/>
    </source>
</evidence>
<evidence type="ECO:0000313" key="11">
    <source>
        <dbReference type="Proteomes" id="UP000208106"/>
    </source>
</evidence>
<sequence>MSFRKPYRLHPAQDSVDATVIYVDGPFGIGKTTTCRMLMIGAPGQQRLFFPEPMSYWCRYFNTDLLKESYTTQDARTKNKISEEKCHIATTRYQLWFSAAYQGPDYVLKQSTVGSSIMENPTKGELNHAVLLDRHPLSATMCFPLARHVAGFMDISGVMNLLTFIPRPTQYNNLILLDLDLSEQVYRIKHRNTIESKVIDTRYLIILRNIFRLLFNTITYCQNKPKDWAEEWLEIPLFHKSPLFRLIGDGLVAINESPSIKDTLFQILRQKETITTDGSPKLLHQIAIIGMIATLRSFRAIFINIDGLTPDQCLAKISSEAREFPCISFTREGWNVLTTFHTLYRADQETPRTDK</sequence>
<dbReference type="KEGG" id="vg:26122600"/>
<keyword evidence="11" id="KW-1185">Reference proteome</keyword>
<evidence type="ECO:0000313" key="9">
    <source>
        <dbReference type="EMBL" id="AKV40695.1"/>
    </source>
</evidence>
<dbReference type="InterPro" id="IPR001889">
    <property type="entry name" value="Herpes_TK"/>
</dbReference>
<gene>
    <name evidence="9" type="primary">ORF48</name>
    <name evidence="7" type="synonym">UL23</name>
</gene>
<dbReference type="EMBL" id="KM924293">
    <property type="protein sequence ID" value="AIU39382.1"/>
    <property type="molecule type" value="Genomic_DNA"/>
</dbReference>
<evidence type="ECO:0000256" key="4">
    <source>
        <dbReference type="ARBA" id="ARBA00022741"/>
    </source>
</evidence>
<evidence type="ECO:0000256" key="2">
    <source>
        <dbReference type="ARBA" id="ARBA00022634"/>
    </source>
</evidence>
<dbReference type="EC" id="2.7.1.21" evidence="7"/>
<evidence type="ECO:0000313" key="12">
    <source>
        <dbReference type="Proteomes" id="UP000240599"/>
    </source>
</evidence>
<dbReference type="EMBL" id="KT008627">
    <property type="protein sequence ID" value="AKV40695.1"/>
    <property type="molecule type" value="Genomic_DNA"/>
</dbReference>
<dbReference type="Pfam" id="PF00693">
    <property type="entry name" value="Herpes_TK"/>
    <property type="match status" value="1"/>
</dbReference>
<organism evidence="9 10">
    <name type="scientific">Testudinid alphaherpesvirus 3</name>
    <dbReference type="NCBI Taxonomy" id="2560801"/>
    <lineage>
        <taxon>Viruses</taxon>
        <taxon>Duplodnaviria</taxon>
        <taxon>Heunggongvirae</taxon>
        <taxon>Peploviricota</taxon>
        <taxon>Herviviricetes</taxon>
        <taxon>Herpesvirales</taxon>
        <taxon>Orthoherpesviridae</taxon>
        <taxon>Alphaherpesvirinae</taxon>
        <taxon>Scutavirus</taxon>
        <taxon>Scutavirus testudinidalpha3</taxon>
    </lineage>
</organism>
<dbReference type="Proteomes" id="UP000208106">
    <property type="component" value="Segment"/>
</dbReference>
<evidence type="ECO:0000313" key="7">
    <source>
        <dbReference type="EMBL" id="AIU39272.1"/>
    </source>
</evidence>